<organism evidence="2 3">
    <name type="scientific">Drosophila yakuba</name>
    <name type="common">Fruit fly</name>
    <dbReference type="NCBI Taxonomy" id="7245"/>
    <lineage>
        <taxon>Eukaryota</taxon>
        <taxon>Metazoa</taxon>
        <taxon>Ecdysozoa</taxon>
        <taxon>Arthropoda</taxon>
        <taxon>Hexapoda</taxon>
        <taxon>Insecta</taxon>
        <taxon>Pterygota</taxon>
        <taxon>Neoptera</taxon>
        <taxon>Endopterygota</taxon>
        <taxon>Diptera</taxon>
        <taxon>Brachycera</taxon>
        <taxon>Muscomorpha</taxon>
        <taxon>Ephydroidea</taxon>
        <taxon>Drosophilidae</taxon>
        <taxon>Drosophila</taxon>
        <taxon>Sophophora</taxon>
    </lineage>
</organism>
<dbReference type="HOGENOM" id="CLU_082524_0_0_1"/>
<dbReference type="Proteomes" id="UP000002282">
    <property type="component" value="Chromosome 2L"/>
</dbReference>
<keyword evidence="3" id="KW-1185">Reference proteome</keyword>
<dbReference type="EMBL" id="CM000157">
    <property type="protein sequence ID" value="EDW89760.2"/>
    <property type="molecule type" value="Genomic_DNA"/>
</dbReference>
<name>B4NYC4_DROYA</name>
<accession>B4NYC4</accession>
<proteinExistence type="predicted"/>
<protein>
    <submittedName>
        <fullName evidence="2">Uncharacterized protein</fullName>
    </submittedName>
</protein>
<sequence length="310" mass="35518">MESMEYSRKKRIVPLSTDLLRDIMTHRNEYQTPSGSYKEVEQVGDTRGASRSEATHSPQFLPPDTRRRTDGFADGPIVVNPPVTIAFLPRSKSKKHKQKPIVKQQKEGVKESLVELWVRDPPAKRVAQKVRRSFAPDKGSSEKLTPSVVLTKMEARMDSLENEVHELRKLVPIPTSSVQNKKPIGGGPHGLNRSQSTLSLGFRSSCDLRRTHSSSELYLRDKQSLEECNTKRQLYCDMQMHLVNMIVVPKSRTSLFLNQQKELNCQLGGCLGHRRHQYSDEDWLRDFEAAVFLNRNSVEAKRRSKNVRRQ</sequence>
<feature type="region of interest" description="Disordered" evidence="1">
    <location>
        <begin position="25"/>
        <end position="75"/>
    </location>
</feature>
<reference evidence="2 3" key="1">
    <citation type="journal article" date="2007" name="Nature">
        <title>Evolution of genes and genomes on the Drosophila phylogeny.</title>
        <authorList>
            <consortium name="Drosophila 12 Genomes Consortium"/>
            <person name="Clark A.G."/>
            <person name="Eisen M.B."/>
            <person name="Smith D.R."/>
            <person name="Bergman C.M."/>
            <person name="Oliver B."/>
            <person name="Markow T.A."/>
            <person name="Kaufman T.C."/>
            <person name="Kellis M."/>
            <person name="Gelbart W."/>
            <person name="Iyer V.N."/>
            <person name="Pollard D.A."/>
            <person name="Sackton T.B."/>
            <person name="Larracuente A.M."/>
            <person name="Singh N.D."/>
            <person name="Abad J.P."/>
            <person name="Abt D.N."/>
            <person name="Adryan B."/>
            <person name="Aguade M."/>
            <person name="Akashi H."/>
            <person name="Anderson W.W."/>
            <person name="Aquadro C.F."/>
            <person name="Ardell D.H."/>
            <person name="Arguello R."/>
            <person name="Artieri C.G."/>
            <person name="Barbash D.A."/>
            <person name="Barker D."/>
            <person name="Barsanti P."/>
            <person name="Batterham P."/>
            <person name="Batzoglou S."/>
            <person name="Begun D."/>
            <person name="Bhutkar A."/>
            <person name="Blanco E."/>
            <person name="Bosak S.A."/>
            <person name="Bradley R.K."/>
            <person name="Brand A.D."/>
            <person name="Brent M.R."/>
            <person name="Brooks A.N."/>
            <person name="Brown R.H."/>
            <person name="Butlin R.K."/>
            <person name="Caggese C."/>
            <person name="Calvi B.R."/>
            <person name="Bernardo de Carvalho A."/>
            <person name="Caspi A."/>
            <person name="Castrezana S."/>
            <person name="Celniker S.E."/>
            <person name="Chang J.L."/>
            <person name="Chapple C."/>
            <person name="Chatterji S."/>
            <person name="Chinwalla A."/>
            <person name="Civetta A."/>
            <person name="Clifton S.W."/>
            <person name="Comeron J.M."/>
            <person name="Costello J.C."/>
            <person name="Coyne J.A."/>
            <person name="Daub J."/>
            <person name="David R.G."/>
            <person name="Delcher A.L."/>
            <person name="Delehaunty K."/>
            <person name="Do C.B."/>
            <person name="Ebling H."/>
            <person name="Edwards K."/>
            <person name="Eickbush T."/>
            <person name="Evans J.D."/>
            <person name="Filipski A."/>
            <person name="Findeiss S."/>
            <person name="Freyhult E."/>
            <person name="Fulton L."/>
            <person name="Fulton R."/>
            <person name="Garcia A.C."/>
            <person name="Gardiner A."/>
            <person name="Garfield D.A."/>
            <person name="Garvin B.E."/>
            <person name="Gibson G."/>
            <person name="Gilbert D."/>
            <person name="Gnerre S."/>
            <person name="Godfrey J."/>
            <person name="Good R."/>
            <person name="Gotea V."/>
            <person name="Gravely B."/>
            <person name="Greenberg A.J."/>
            <person name="Griffiths-Jones S."/>
            <person name="Gross S."/>
            <person name="Guigo R."/>
            <person name="Gustafson E.A."/>
            <person name="Haerty W."/>
            <person name="Hahn M.W."/>
            <person name="Halligan D.L."/>
            <person name="Halpern A.L."/>
            <person name="Halter G.M."/>
            <person name="Han M.V."/>
            <person name="Heger A."/>
            <person name="Hillier L."/>
            <person name="Hinrichs A.S."/>
            <person name="Holmes I."/>
            <person name="Hoskins R.A."/>
            <person name="Hubisz M.J."/>
            <person name="Hultmark D."/>
            <person name="Huntley M.A."/>
            <person name="Jaffe D.B."/>
            <person name="Jagadeeshan S."/>
            <person name="Jeck W.R."/>
            <person name="Johnson J."/>
            <person name="Jones C.D."/>
            <person name="Jordan W.C."/>
            <person name="Karpen G.H."/>
            <person name="Kataoka E."/>
            <person name="Keightley P.D."/>
            <person name="Kheradpour P."/>
            <person name="Kirkness E.F."/>
            <person name="Koerich L.B."/>
            <person name="Kristiansen K."/>
            <person name="Kudrna D."/>
            <person name="Kulathinal R.J."/>
            <person name="Kumar S."/>
            <person name="Kwok R."/>
            <person name="Lander E."/>
            <person name="Langley C.H."/>
            <person name="Lapoint R."/>
            <person name="Lazzaro B.P."/>
            <person name="Lee S.J."/>
            <person name="Levesque L."/>
            <person name="Li R."/>
            <person name="Lin C.F."/>
            <person name="Lin M.F."/>
            <person name="Lindblad-Toh K."/>
            <person name="Llopart A."/>
            <person name="Long M."/>
            <person name="Low L."/>
            <person name="Lozovsky E."/>
            <person name="Lu J."/>
            <person name="Luo M."/>
            <person name="Machado C.A."/>
            <person name="Makalowski W."/>
            <person name="Marzo M."/>
            <person name="Matsuda M."/>
            <person name="Matzkin L."/>
            <person name="McAllister B."/>
            <person name="McBride C.S."/>
            <person name="McKernan B."/>
            <person name="McKernan K."/>
            <person name="Mendez-Lago M."/>
            <person name="Minx P."/>
            <person name="Mollenhauer M.U."/>
            <person name="Montooth K."/>
            <person name="Mount S.M."/>
            <person name="Mu X."/>
            <person name="Myers E."/>
            <person name="Negre B."/>
            <person name="Newfeld S."/>
            <person name="Nielsen R."/>
            <person name="Noor M.A."/>
            <person name="O'Grady P."/>
            <person name="Pachter L."/>
            <person name="Papaceit M."/>
            <person name="Parisi M.J."/>
            <person name="Parisi M."/>
            <person name="Parts L."/>
            <person name="Pedersen J.S."/>
            <person name="Pesole G."/>
            <person name="Phillippy A.M."/>
            <person name="Ponting C.P."/>
            <person name="Pop M."/>
            <person name="Porcelli D."/>
            <person name="Powell J.R."/>
            <person name="Prohaska S."/>
            <person name="Pruitt K."/>
            <person name="Puig M."/>
            <person name="Quesneville H."/>
            <person name="Ram K.R."/>
            <person name="Rand D."/>
            <person name="Rasmussen M.D."/>
            <person name="Reed L.K."/>
            <person name="Reenan R."/>
            <person name="Reily A."/>
            <person name="Remington K.A."/>
            <person name="Rieger T.T."/>
            <person name="Ritchie M.G."/>
            <person name="Robin C."/>
            <person name="Rogers Y.H."/>
            <person name="Rohde C."/>
            <person name="Rozas J."/>
            <person name="Rubenfield M.J."/>
            <person name="Ruiz A."/>
            <person name="Russo S."/>
            <person name="Salzberg S.L."/>
            <person name="Sanchez-Gracia A."/>
            <person name="Saranga D.J."/>
            <person name="Sato H."/>
            <person name="Schaeffer S.W."/>
            <person name="Schatz M.C."/>
            <person name="Schlenke T."/>
            <person name="Schwartz R."/>
            <person name="Segarra C."/>
            <person name="Singh R.S."/>
            <person name="Sirot L."/>
            <person name="Sirota M."/>
            <person name="Sisneros N.B."/>
            <person name="Smith C.D."/>
            <person name="Smith T.F."/>
            <person name="Spieth J."/>
            <person name="Stage D.E."/>
            <person name="Stark A."/>
            <person name="Stephan W."/>
            <person name="Strausberg R.L."/>
            <person name="Strempel S."/>
            <person name="Sturgill D."/>
            <person name="Sutton G."/>
            <person name="Sutton G.G."/>
            <person name="Tao W."/>
            <person name="Teichmann S."/>
            <person name="Tobari Y.N."/>
            <person name="Tomimura Y."/>
            <person name="Tsolas J.M."/>
            <person name="Valente V.L."/>
            <person name="Venter E."/>
            <person name="Venter J.C."/>
            <person name="Vicario S."/>
            <person name="Vieira F.G."/>
            <person name="Vilella A.J."/>
            <person name="Villasante A."/>
            <person name="Walenz B."/>
            <person name="Wang J."/>
            <person name="Wasserman M."/>
            <person name="Watts T."/>
            <person name="Wilson D."/>
            <person name="Wilson R.K."/>
            <person name="Wing R.A."/>
            <person name="Wolfner M.F."/>
            <person name="Wong A."/>
            <person name="Wong G.K."/>
            <person name="Wu C.I."/>
            <person name="Wu G."/>
            <person name="Yamamoto D."/>
            <person name="Yang H.P."/>
            <person name="Yang S.P."/>
            <person name="Yorke J.A."/>
            <person name="Yoshida K."/>
            <person name="Zdobnov E."/>
            <person name="Zhang P."/>
            <person name="Zhang Y."/>
            <person name="Zimin A.V."/>
            <person name="Baldwin J."/>
            <person name="Abdouelleil A."/>
            <person name="Abdulkadir J."/>
            <person name="Abebe A."/>
            <person name="Abera B."/>
            <person name="Abreu J."/>
            <person name="Acer S.C."/>
            <person name="Aftuck L."/>
            <person name="Alexander A."/>
            <person name="An P."/>
            <person name="Anderson E."/>
            <person name="Anderson S."/>
            <person name="Arachi H."/>
            <person name="Azer M."/>
            <person name="Bachantsang P."/>
            <person name="Barry A."/>
            <person name="Bayul T."/>
            <person name="Berlin A."/>
            <person name="Bessette D."/>
            <person name="Bloom T."/>
            <person name="Blye J."/>
            <person name="Boguslavskiy L."/>
            <person name="Bonnet C."/>
            <person name="Boukhgalter B."/>
            <person name="Bourzgui I."/>
            <person name="Brown A."/>
            <person name="Cahill P."/>
            <person name="Channer S."/>
            <person name="Cheshatsang Y."/>
            <person name="Chuda L."/>
            <person name="Citroen M."/>
            <person name="Collymore A."/>
            <person name="Cooke P."/>
            <person name="Costello M."/>
            <person name="D'Aco K."/>
            <person name="Daza R."/>
            <person name="De Haan G."/>
            <person name="DeGray S."/>
            <person name="DeMaso C."/>
            <person name="Dhargay N."/>
            <person name="Dooley K."/>
            <person name="Dooley E."/>
            <person name="Doricent M."/>
            <person name="Dorje P."/>
            <person name="Dorjee K."/>
            <person name="Dupes A."/>
            <person name="Elong R."/>
            <person name="Falk J."/>
            <person name="Farina A."/>
            <person name="Faro S."/>
            <person name="Ferguson D."/>
            <person name="Fisher S."/>
            <person name="Foley C.D."/>
            <person name="Franke A."/>
            <person name="Friedrich D."/>
            <person name="Gadbois L."/>
            <person name="Gearin G."/>
            <person name="Gearin C.R."/>
            <person name="Giannoukos G."/>
            <person name="Goode T."/>
            <person name="Graham J."/>
            <person name="Grandbois E."/>
            <person name="Grewal S."/>
            <person name="Gyaltsen K."/>
            <person name="Hafez N."/>
            <person name="Hagos B."/>
            <person name="Hall J."/>
            <person name="Henson C."/>
            <person name="Hollinger A."/>
            <person name="Honan T."/>
            <person name="Huard M.D."/>
            <person name="Hughes L."/>
            <person name="Hurhula B."/>
            <person name="Husby M.E."/>
            <person name="Kamat A."/>
            <person name="Kanga B."/>
            <person name="Kashin S."/>
            <person name="Khazanovich D."/>
            <person name="Kisner P."/>
            <person name="Lance K."/>
            <person name="Lara M."/>
            <person name="Lee W."/>
            <person name="Lennon N."/>
            <person name="Letendre F."/>
            <person name="LeVine R."/>
            <person name="Lipovsky A."/>
            <person name="Liu X."/>
            <person name="Liu J."/>
            <person name="Liu S."/>
            <person name="Lokyitsang T."/>
            <person name="Lokyitsang Y."/>
            <person name="Lubonja R."/>
            <person name="Lui A."/>
            <person name="MacDonald P."/>
            <person name="Magnisalis V."/>
            <person name="Maru K."/>
            <person name="Matthews C."/>
            <person name="McCusker W."/>
            <person name="McDonough S."/>
            <person name="Mehta T."/>
            <person name="Meldrim J."/>
            <person name="Meneus L."/>
            <person name="Mihai O."/>
            <person name="Mihalev A."/>
            <person name="Mihova T."/>
            <person name="Mittelman R."/>
            <person name="Mlenga V."/>
            <person name="Montmayeur A."/>
            <person name="Mulrain L."/>
            <person name="Navidi A."/>
            <person name="Naylor J."/>
            <person name="Negash T."/>
            <person name="Nguyen T."/>
            <person name="Nguyen N."/>
            <person name="Nicol R."/>
            <person name="Norbu C."/>
            <person name="Norbu N."/>
            <person name="Novod N."/>
            <person name="O'Neill B."/>
            <person name="Osman S."/>
            <person name="Markiewicz E."/>
            <person name="Oyono O.L."/>
            <person name="Patti C."/>
            <person name="Phunkhang P."/>
            <person name="Pierre F."/>
            <person name="Priest M."/>
            <person name="Raghuraman S."/>
            <person name="Rege F."/>
            <person name="Reyes R."/>
            <person name="Rise C."/>
            <person name="Rogov P."/>
            <person name="Ross K."/>
            <person name="Ryan E."/>
            <person name="Settipalli S."/>
            <person name="Shea T."/>
            <person name="Sherpa N."/>
            <person name="Shi L."/>
            <person name="Shih D."/>
            <person name="Sparrow T."/>
            <person name="Spaulding J."/>
            <person name="Stalker J."/>
            <person name="Stange-Thomann N."/>
            <person name="Stavropoulos S."/>
            <person name="Stone C."/>
            <person name="Strader C."/>
            <person name="Tesfaye S."/>
            <person name="Thomson T."/>
            <person name="Thoulutsang Y."/>
            <person name="Thoulutsang D."/>
            <person name="Topham K."/>
            <person name="Topping I."/>
            <person name="Tsamla T."/>
            <person name="Vassiliev H."/>
            <person name="Vo A."/>
            <person name="Wangchuk T."/>
            <person name="Wangdi T."/>
            <person name="Weiand M."/>
            <person name="Wilkinson J."/>
            <person name="Wilson A."/>
            <person name="Yadav S."/>
            <person name="Young G."/>
            <person name="Yu Q."/>
            <person name="Zembek L."/>
            <person name="Zhong D."/>
            <person name="Zimmer A."/>
            <person name="Zwirko Z."/>
            <person name="Jaffe D.B."/>
            <person name="Alvarez P."/>
            <person name="Brockman W."/>
            <person name="Butler J."/>
            <person name="Chin C."/>
            <person name="Gnerre S."/>
            <person name="Grabherr M."/>
            <person name="Kleber M."/>
            <person name="Mauceli E."/>
            <person name="MacCallum I."/>
        </authorList>
    </citation>
    <scope>NUCLEOTIDE SEQUENCE [LARGE SCALE GENOMIC DNA]</scope>
    <source>
        <strain evidence="3">Tai18E2 / Tucson 14021-0261.01</strain>
    </source>
</reference>
<evidence type="ECO:0000313" key="2">
    <source>
        <dbReference type="EMBL" id="EDW89760.2"/>
    </source>
</evidence>
<evidence type="ECO:0000313" key="3">
    <source>
        <dbReference type="Proteomes" id="UP000002282"/>
    </source>
</evidence>
<feature type="region of interest" description="Disordered" evidence="1">
    <location>
        <begin position="176"/>
        <end position="195"/>
    </location>
</feature>
<dbReference type="OrthoDB" id="7868726at2759"/>
<dbReference type="KEGG" id="dya:Dyak_GE19408"/>
<reference evidence="2 3" key="2">
    <citation type="journal article" date="2007" name="PLoS Biol.">
        <title>Principles of genome evolution in the Drosophila melanogaster species group.</title>
        <authorList>
            <person name="Ranz J.M."/>
            <person name="Maurin D."/>
            <person name="Chan Y.S."/>
            <person name="von Grotthuss M."/>
            <person name="Hillier L.W."/>
            <person name="Roote J."/>
            <person name="Ashburner M."/>
            <person name="Bergman C.M."/>
        </authorList>
    </citation>
    <scope>NUCLEOTIDE SEQUENCE [LARGE SCALE GENOMIC DNA]</scope>
    <source>
        <strain evidence="3">Tai18E2 / Tucson 14021-0261.01</strain>
    </source>
</reference>
<evidence type="ECO:0000256" key="1">
    <source>
        <dbReference type="SAM" id="MobiDB-lite"/>
    </source>
</evidence>
<gene>
    <name evidence="2" type="primary">Dyak\GE19408</name>
    <name evidence="2" type="synonym">dyak_GLEANR_3182</name>
    <name evidence="2" type="synonym">GE19408</name>
    <name evidence="2" type="ORF">Dyak_GE19408</name>
</gene>
<dbReference type="AlphaFoldDB" id="B4NYC4"/>